<dbReference type="Proteomes" id="UP000215596">
    <property type="component" value="Unassembled WGS sequence"/>
</dbReference>
<evidence type="ECO:0000313" key="2">
    <source>
        <dbReference type="EMBL" id="PAD77588.1"/>
    </source>
</evidence>
<dbReference type="EMBL" id="NPBY01000029">
    <property type="protein sequence ID" value="PAD77588.1"/>
    <property type="molecule type" value="Genomic_DNA"/>
</dbReference>
<comment type="caution">
    <text evidence="2">The sequence shown here is derived from an EMBL/GenBank/DDBJ whole genome shotgun (WGS) entry which is preliminary data.</text>
</comment>
<dbReference type="Pfam" id="PF00756">
    <property type="entry name" value="Esterase"/>
    <property type="match status" value="2"/>
</dbReference>
<protein>
    <submittedName>
        <fullName evidence="2">Esterase</fullName>
    </submittedName>
</protein>
<gene>
    <name evidence="2" type="ORF">CHH67_08965</name>
</gene>
<evidence type="ECO:0000256" key="1">
    <source>
        <dbReference type="SAM" id="MobiDB-lite"/>
    </source>
</evidence>
<organism evidence="2 3">
    <name type="scientific">Paenibacillus campinasensis</name>
    <dbReference type="NCBI Taxonomy" id="66347"/>
    <lineage>
        <taxon>Bacteria</taxon>
        <taxon>Bacillati</taxon>
        <taxon>Bacillota</taxon>
        <taxon>Bacilli</taxon>
        <taxon>Bacillales</taxon>
        <taxon>Paenibacillaceae</taxon>
        <taxon>Paenibacillus</taxon>
    </lineage>
</organism>
<feature type="region of interest" description="Disordered" evidence="1">
    <location>
        <begin position="252"/>
        <end position="301"/>
    </location>
</feature>
<dbReference type="PANTHER" id="PTHR48098:SF6">
    <property type="entry name" value="FERRI-BACILLIBACTIN ESTERASE BESA"/>
    <property type="match status" value="1"/>
</dbReference>
<dbReference type="OrthoDB" id="9784036at2"/>
<dbReference type="InterPro" id="IPR000801">
    <property type="entry name" value="Esterase-like"/>
</dbReference>
<proteinExistence type="predicted"/>
<dbReference type="SUPFAM" id="SSF53474">
    <property type="entry name" value="alpha/beta-Hydrolases"/>
    <property type="match status" value="2"/>
</dbReference>
<dbReference type="RefSeq" id="WP_095264833.1">
    <property type="nucleotide sequence ID" value="NZ_NPBY01000029.1"/>
</dbReference>
<dbReference type="Gene3D" id="3.40.50.1820">
    <property type="entry name" value="alpha/beta hydrolase"/>
    <property type="match status" value="2"/>
</dbReference>
<reference evidence="2 3" key="1">
    <citation type="submission" date="2017-07" db="EMBL/GenBank/DDBJ databases">
        <title>Isolation and whole genome analysis of endospore-forming bacteria from heroin.</title>
        <authorList>
            <person name="Kalinowski J."/>
            <person name="Ahrens B."/>
            <person name="Al-Dilaimi A."/>
            <person name="Winkler A."/>
            <person name="Wibberg D."/>
            <person name="Schleenbecker U."/>
            <person name="Ruckert C."/>
            <person name="Wolfel R."/>
            <person name="Grass G."/>
        </authorList>
    </citation>
    <scope>NUCLEOTIDE SEQUENCE [LARGE SCALE GENOMIC DNA]</scope>
    <source>
        <strain evidence="2 3">7537-G1</strain>
    </source>
</reference>
<accession>A0A268EWU7</accession>
<dbReference type="InterPro" id="IPR050583">
    <property type="entry name" value="Mycobacterial_A85_antigen"/>
</dbReference>
<name>A0A268EWU7_9BACL</name>
<sequence>MNRYQQLKVRGRELVICLPPSYHQSERLYPVAYVQDQGEPFQDSLNYLEHCYASGKLQEVILVGICTKDRNREYTPWPMDALVAGRPAFAGEGRAYVNEVADVIKPWIDSTYRSLSGPEHTAIIGGSFGGLISLFAGYWRPEIFGRIGMLSGSLWYEGVLEYIKEQGALPSGVSLFMSVGRNEGIYKLNAQRSMFPNHLEAYRHWVESGTNEHQLCLIVDPDGTHDPIFMYRKFTDALQWLFTEAAEAAASHALTEPATEPVTEPGAESAAARKLTASGAIAPDGSASPDASVAESGSPRAPAAFSIPGTVTWSLRSELTGRAYRICIAEPMGPPPEGGYPVLYSLDANATFGSLAESIRMQSRTPRGIPPAVVVGIGFDSDSPIASEERFYNYTEYADSRELPARPGGMEWPETGGVAHFLEFIETQLKPRIEEHYPIDRSRQSLFGHSLGGYFALYTLFTRPEAFQRYVAASPSIWWKHHALYTHWENGSARLQEMQPLRELHLYVGREEKPSMVTDARELYACLKPHYHLLKTTYREIEGEGHVSVLPSLFSPLLRIVTAAPETP</sequence>
<dbReference type="InterPro" id="IPR029058">
    <property type="entry name" value="AB_hydrolase_fold"/>
</dbReference>
<dbReference type="AlphaFoldDB" id="A0A268EWU7"/>
<evidence type="ECO:0000313" key="3">
    <source>
        <dbReference type="Proteomes" id="UP000215596"/>
    </source>
</evidence>
<dbReference type="PANTHER" id="PTHR48098">
    <property type="entry name" value="ENTEROCHELIN ESTERASE-RELATED"/>
    <property type="match status" value="1"/>
</dbReference>